<keyword evidence="7 8" id="KW-0067">ATP-binding</keyword>
<feature type="domain" description="Protein kinase" evidence="11">
    <location>
        <begin position="317"/>
        <end position="578"/>
    </location>
</feature>
<dbReference type="Proteomes" id="UP000326354">
    <property type="component" value="Chromosome"/>
</dbReference>
<dbReference type="EC" id="2.7.11.1" evidence="2"/>
<dbReference type="Pfam" id="PF13570">
    <property type="entry name" value="Beta-prop_ACSF4"/>
    <property type="match status" value="1"/>
</dbReference>
<dbReference type="PANTHER" id="PTHR43671">
    <property type="entry name" value="SERINE/THREONINE-PROTEIN KINASE NEK"/>
    <property type="match status" value="1"/>
</dbReference>
<dbReference type="InterPro" id="IPR015943">
    <property type="entry name" value="WD40/YVTN_repeat-like_dom_sf"/>
</dbReference>
<keyword evidence="10" id="KW-0812">Transmembrane</keyword>
<keyword evidence="10" id="KW-1133">Transmembrane helix</keyword>
<dbReference type="SMART" id="SM00220">
    <property type="entry name" value="S_TKc"/>
    <property type="match status" value="1"/>
</dbReference>
<dbReference type="OrthoDB" id="256225at2"/>
<evidence type="ECO:0000313" key="13">
    <source>
        <dbReference type="Proteomes" id="UP000326354"/>
    </source>
</evidence>
<reference evidence="12 13" key="1">
    <citation type="submission" date="2019-08" db="EMBL/GenBank/DDBJ databases">
        <title>Complete genome sequence of Candidatus Uab amorphum.</title>
        <authorList>
            <person name="Shiratori T."/>
            <person name="Suzuki S."/>
            <person name="Kakizawa Y."/>
            <person name="Ishida K."/>
        </authorList>
    </citation>
    <scope>NUCLEOTIDE SEQUENCE [LARGE SCALE GENOMIC DNA]</scope>
    <source>
        <strain evidence="12 13">SRT547</strain>
    </source>
</reference>
<dbReference type="InterPro" id="IPR011047">
    <property type="entry name" value="Quinoprotein_ADH-like_sf"/>
</dbReference>
<dbReference type="PANTHER" id="PTHR43671:SF13">
    <property type="entry name" value="SERINE_THREONINE-PROTEIN KINASE NEK2"/>
    <property type="match status" value="1"/>
</dbReference>
<accession>A0A5S9F203</accession>
<gene>
    <name evidence="12" type="ORF">UABAM_01295</name>
</gene>
<evidence type="ECO:0000256" key="5">
    <source>
        <dbReference type="ARBA" id="ARBA00022741"/>
    </source>
</evidence>
<feature type="compositionally biased region" description="Polar residues" evidence="9">
    <location>
        <begin position="205"/>
        <end position="238"/>
    </location>
</feature>
<dbReference type="InterPro" id="IPR018391">
    <property type="entry name" value="PQQ_b-propeller_rpt"/>
</dbReference>
<dbReference type="InterPro" id="IPR050660">
    <property type="entry name" value="NEK_Ser/Thr_kinase"/>
</dbReference>
<feature type="binding site" evidence="8">
    <location>
        <position position="346"/>
    </location>
    <ligand>
        <name>ATP</name>
        <dbReference type="ChEBI" id="CHEBI:30616"/>
    </ligand>
</feature>
<evidence type="ECO:0000256" key="7">
    <source>
        <dbReference type="ARBA" id="ARBA00022840"/>
    </source>
</evidence>
<dbReference type="InterPro" id="IPR017441">
    <property type="entry name" value="Protein_kinase_ATP_BS"/>
</dbReference>
<dbReference type="SUPFAM" id="SSF56112">
    <property type="entry name" value="Protein kinase-like (PK-like)"/>
    <property type="match status" value="1"/>
</dbReference>
<dbReference type="AlphaFoldDB" id="A0A5S9F203"/>
<proteinExistence type="inferred from homology"/>
<evidence type="ECO:0000256" key="2">
    <source>
        <dbReference type="ARBA" id="ARBA00012513"/>
    </source>
</evidence>
<keyword evidence="4" id="KW-0808">Transferase</keyword>
<evidence type="ECO:0000256" key="10">
    <source>
        <dbReference type="SAM" id="Phobius"/>
    </source>
</evidence>
<keyword evidence="3" id="KW-0723">Serine/threonine-protein kinase</keyword>
<dbReference type="GO" id="GO:0005524">
    <property type="term" value="F:ATP binding"/>
    <property type="evidence" value="ECO:0007669"/>
    <property type="project" value="UniProtKB-UniRule"/>
</dbReference>
<dbReference type="PROSITE" id="PS50011">
    <property type="entry name" value="PROTEIN_KINASE_DOM"/>
    <property type="match status" value="1"/>
</dbReference>
<feature type="region of interest" description="Disordered" evidence="9">
    <location>
        <begin position="181"/>
        <end position="240"/>
    </location>
</feature>
<evidence type="ECO:0000256" key="9">
    <source>
        <dbReference type="SAM" id="MobiDB-lite"/>
    </source>
</evidence>
<evidence type="ECO:0000256" key="8">
    <source>
        <dbReference type="PROSITE-ProRule" id="PRU10141"/>
    </source>
</evidence>
<dbReference type="Gene3D" id="3.30.200.20">
    <property type="entry name" value="Phosphorylase Kinase, domain 1"/>
    <property type="match status" value="1"/>
</dbReference>
<evidence type="ECO:0000256" key="1">
    <source>
        <dbReference type="ARBA" id="ARBA00010886"/>
    </source>
</evidence>
<keyword evidence="6 12" id="KW-0418">Kinase</keyword>
<dbReference type="EMBL" id="AP019860">
    <property type="protein sequence ID" value="BBM82952.1"/>
    <property type="molecule type" value="Genomic_DNA"/>
</dbReference>
<name>A0A5S9F203_UABAM</name>
<dbReference type="InterPro" id="IPR008271">
    <property type="entry name" value="Ser/Thr_kinase_AS"/>
</dbReference>
<organism evidence="12 13">
    <name type="scientific">Uabimicrobium amorphum</name>
    <dbReference type="NCBI Taxonomy" id="2596890"/>
    <lineage>
        <taxon>Bacteria</taxon>
        <taxon>Pseudomonadati</taxon>
        <taxon>Planctomycetota</taxon>
        <taxon>Candidatus Uabimicrobiia</taxon>
        <taxon>Candidatus Uabimicrobiales</taxon>
        <taxon>Candidatus Uabimicrobiaceae</taxon>
        <taxon>Candidatus Uabimicrobium</taxon>
    </lineage>
</organism>
<comment type="similarity">
    <text evidence="1">Belongs to the protein kinase superfamily. NEK Ser/Thr protein kinase family. NIMA subfamily.</text>
</comment>
<feature type="transmembrane region" description="Helical" evidence="10">
    <location>
        <begin position="609"/>
        <end position="628"/>
    </location>
</feature>
<dbReference type="SMART" id="SM00564">
    <property type="entry name" value="PQQ"/>
    <property type="match status" value="7"/>
</dbReference>
<keyword evidence="13" id="KW-1185">Reference proteome</keyword>
<dbReference type="KEGG" id="uam:UABAM_01295"/>
<evidence type="ECO:0000259" key="11">
    <source>
        <dbReference type="PROSITE" id="PS50011"/>
    </source>
</evidence>
<dbReference type="GO" id="GO:0004674">
    <property type="term" value="F:protein serine/threonine kinase activity"/>
    <property type="evidence" value="ECO:0007669"/>
    <property type="project" value="UniProtKB-KW"/>
</dbReference>
<keyword evidence="10" id="KW-0472">Membrane</keyword>
<evidence type="ECO:0000256" key="3">
    <source>
        <dbReference type="ARBA" id="ARBA00022527"/>
    </source>
</evidence>
<dbReference type="PROSITE" id="PS00107">
    <property type="entry name" value="PROTEIN_KINASE_ATP"/>
    <property type="match status" value="1"/>
</dbReference>
<dbReference type="RefSeq" id="WP_151967177.1">
    <property type="nucleotide sequence ID" value="NZ_AP019860.1"/>
</dbReference>
<dbReference type="Gene3D" id="2.40.10.480">
    <property type="match status" value="1"/>
</dbReference>
<dbReference type="Gene3D" id="1.10.510.10">
    <property type="entry name" value="Transferase(Phosphotransferase) domain 1"/>
    <property type="match status" value="1"/>
</dbReference>
<dbReference type="Pfam" id="PF00069">
    <property type="entry name" value="Pkinase"/>
    <property type="match status" value="1"/>
</dbReference>
<evidence type="ECO:0000313" key="12">
    <source>
        <dbReference type="EMBL" id="BBM82952.1"/>
    </source>
</evidence>
<dbReference type="SUPFAM" id="SSF50998">
    <property type="entry name" value="Quinoprotein alcohol dehydrogenase-like"/>
    <property type="match status" value="1"/>
</dbReference>
<keyword evidence="5 8" id="KW-0547">Nucleotide-binding</keyword>
<dbReference type="FunFam" id="1.10.510.10:FF:000021">
    <property type="entry name" value="Serine/threonine protein kinase"/>
    <property type="match status" value="1"/>
</dbReference>
<dbReference type="InterPro" id="IPR000719">
    <property type="entry name" value="Prot_kinase_dom"/>
</dbReference>
<dbReference type="PROSITE" id="PS00108">
    <property type="entry name" value="PROTEIN_KINASE_ST"/>
    <property type="match status" value="1"/>
</dbReference>
<dbReference type="InterPro" id="IPR002372">
    <property type="entry name" value="PQQ_rpt_dom"/>
</dbReference>
<evidence type="ECO:0000256" key="4">
    <source>
        <dbReference type="ARBA" id="ARBA00022679"/>
    </source>
</evidence>
<evidence type="ECO:0000256" key="6">
    <source>
        <dbReference type="ARBA" id="ARBA00022777"/>
    </source>
</evidence>
<protein>
    <recommendedName>
        <fullName evidence="2">non-specific serine/threonine protein kinase</fullName>
        <ecNumber evidence="2">2.7.11.1</ecNumber>
    </recommendedName>
</protein>
<sequence length="1101" mass="123773">MATAKDKEFARVTAALGFIKQTHLQSLWKQYEKQNYYQRNLSFAQWLVQNKFLSLAQVATIEHQIIKKAKMSETSDSDDIDHEIKSVLEDEEYYVRSDRVQTIDNINFDDMPAVASTVYDEEPNPIPKTFSTNSNEIPNTLVGKLPPITNESSGNIPQTLFEGNAPVKNESSGNIPQTLFEGNAPVKNESSGNIPQTLFEGNAPVKNSSSSNIPQTLFEGNSPLSTNSSKNIPQTLFEGNSPGIKVPSTLYDNDAELPQIQHDRLFDNPFPLPNDMLPETQVAGASNKLEESEVELVHSEFSAEAVAIKPGKKFGRYDIIGEIGRGGMGKVYKVYDASTKKILALKVLLSTEERETERMGRFLREAFLSSKFDHPNIVAVHDIGNEEGNIFFTMDFIEGKTLDQVIKERSLTRRQIVELMIKVTQAVAHAHGKKIIHRDLKPENIIIDKNKEPKVMDFGLAKIINEDSKLSKSGMIIGTVHYMPPEQADGLVKELDERSDTYALGAILYELITNRTPFTGSSFSEVIDQILYQNPPPPSKVAKRVPKDLEKICLKAIEKEKEDRYQSANDLVKDLTAFSRGHKVNIKNSFWPKIARNVKKNLRSRRTKFLAAFVSLFAICVFLLISVFQSKEEYLTQQDISFSLVNSKKNEQSTFSVGENIYLLVRWLPEKQVKQHQVYLEFYGKELESYQSNYTQQQTVNELLTNVKVLVETPGKYELVSKISIGKLQKEQILSFSLKPLKAPVKENVKTVMFRENLQRTGIMENVSKTSFTKLYRSFAIPGGVWAAPIEDSGKLYLATDVGSVYAYDYIKNQQLWTFKIKEKLKGKRNIYRSPTIAGKFLYFGSENGKFYALNKNTGSTIWEFKTQGVIRSSAIINEHHCYFGSGDGKLYCLNRFSGELIWSYSAKGPIASSPAFDKGTIYVGDYASFLHAVDCEFGRNIWSHKTSDKITSPPTVVGDRVYFANSAGVISAIQATTGIIEWTYKGKSPIIFAAPTVINDTLFCGSYSGLHIINVLSGKKIRFLRTKHRIYSSPIATKSGIVYCTSDEGRIYVLDVNNLKKTFISVPENNRAKAMLSASPTIRNGYLFVASTKGHIFIFK</sequence>
<dbReference type="CDD" id="cd14014">
    <property type="entry name" value="STKc_PknB_like"/>
    <property type="match status" value="1"/>
</dbReference>
<dbReference type="InterPro" id="IPR011009">
    <property type="entry name" value="Kinase-like_dom_sf"/>
</dbReference>
<dbReference type="Gene3D" id="2.130.10.10">
    <property type="entry name" value="YVTN repeat-like/Quinoprotein amine dehydrogenase"/>
    <property type="match status" value="1"/>
</dbReference>